<reference evidence="2 3" key="1">
    <citation type="submission" date="2020-08" db="EMBL/GenBank/DDBJ databases">
        <title>Plant Genome Project.</title>
        <authorList>
            <person name="Zhang R.-G."/>
        </authorList>
    </citation>
    <scope>NUCLEOTIDE SEQUENCE [LARGE SCALE GENOMIC DNA]</scope>
    <source>
        <tissue evidence="2">Rhizome</tissue>
    </source>
</reference>
<keyword evidence="3" id="KW-1185">Reference proteome</keyword>
<feature type="domain" description="Piwi" evidence="1">
    <location>
        <begin position="201"/>
        <end position="289"/>
    </location>
</feature>
<evidence type="ECO:0000313" key="2">
    <source>
        <dbReference type="EMBL" id="KAG6529632.1"/>
    </source>
</evidence>
<evidence type="ECO:0000259" key="1">
    <source>
        <dbReference type="PROSITE" id="PS50822"/>
    </source>
</evidence>
<dbReference type="GO" id="GO:0003676">
    <property type="term" value="F:nucleic acid binding"/>
    <property type="evidence" value="ECO:0007669"/>
    <property type="project" value="InterPro"/>
</dbReference>
<sequence>MKSNVLKWLSEIDDCFRDMVLVLKEWAKAQDISDPKSRSLSSYALCLLVIFHFQIEDPFERMENAARTVRWVELPKISNAFQNAHNKLSSGRDTVLVDALSRRIPLVSDQPTIIFGVDITHPHLGEDSSPSVAVARQELIQDMFKVWQDSQQGTLTGGMIKTSAMQYPGSYLFPSKRLLDKSLNGLYSIGMDVFVLNIPFVFQACASLEPNYQPPVTFVVVQKCHHTILFANNHGDHQFVDKSGNILPRTVVDSKIGHPIEFDFYLCSHASIQVTHLTTNTFCMMYLFR</sequence>
<dbReference type="InterPro" id="IPR012337">
    <property type="entry name" value="RNaseH-like_sf"/>
</dbReference>
<comment type="caution">
    <text evidence="2">The sequence shown here is derived from an EMBL/GenBank/DDBJ whole genome shotgun (WGS) entry which is preliminary data.</text>
</comment>
<dbReference type="Proteomes" id="UP000734854">
    <property type="component" value="Unassembled WGS sequence"/>
</dbReference>
<dbReference type="Gene3D" id="3.30.420.10">
    <property type="entry name" value="Ribonuclease H-like superfamily/Ribonuclease H"/>
    <property type="match status" value="1"/>
</dbReference>
<gene>
    <name evidence="2" type="ORF">ZIOFF_011844</name>
</gene>
<dbReference type="PROSITE" id="PS50822">
    <property type="entry name" value="PIWI"/>
    <property type="match status" value="1"/>
</dbReference>
<organism evidence="2 3">
    <name type="scientific">Zingiber officinale</name>
    <name type="common">Ginger</name>
    <name type="synonym">Amomum zingiber</name>
    <dbReference type="NCBI Taxonomy" id="94328"/>
    <lineage>
        <taxon>Eukaryota</taxon>
        <taxon>Viridiplantae</taxon>
        <taxon>Streptophyta</taxon>
        <taxon>Embryophyta</taxon>
        <taxon>Tracheophyta</taxon>
        <taxon>Spermatophyta</taxon>
        <taxon>Magnoliopsida</taxon>
        <taxon>Liliopsida</taxon>
        <taxon>Zingiberales</taxon>
        <taxon>Zingiberaceae</taxon>
        <taxon>Zingiber</taxon>
    </lineage>
</organism>
<dbReference type="InterPro" id="IPR036397">
    <property type="entry name" value="RNaseH_sf"/>
</dbReference>
<dbReference type="PANTHER" id="PTHR22891">
    <property type="entry name" value="EUKARYOTIC TRANSLATION INITIATION FACTOR 2C"/>
    <property type="match status" value="1"/>
</dbReference>
<dbReference type="EMBL" id="JACMSC010000003">
    <property type="protein sequence ID" value="KAG6529632.1"/>
    <property type="molecule type" value="Genomic_DNA"/>
</dbReference>
<dbReference type="InterPro" id="IPR003165">
    <property type="entry name" value="Piwi"/>
</dbReference>
<name>A0A8J5HYV9_ZINOF</name>
<dbReference type="SUPFAM" id="SSF81631">
    <property type="entry name" value="PAP/OAS1 substrate-binding domain"/>
    <property type="match status" value="1"/>
</dbReference>
<proteinExistence type="predicted"/>
<dbReference type="SUPFAM" id="SSF53098">
    <property type="entry name" value="Ribonuclease H-like"/>
    <property type="match status" value="1"/>
</dbReference>
<dbReference type="SMART" id="SM00950">
    <property type="entry name" value="Piwi"/>
    <property type="match status" value="1"/>
</dbReference>
<protein>
    <recommendedName>
        <fullName evidence="1">Piwi domain-containing protein</fullName>
    </recommendedName>
</protein>
<accession>A0A8J5HYV9</accession>
<dbReference type="Pfam" id="PF02171">
    <property type="entry name" value="Piwi"/>
    <property type="match status" value="1"/>
</dbReference>
<evidence type="ECO:0000313" key="3">
    <source>
        <dbReference type="Proteomes" id="UP000734854"/>
    </source>
</evidence>
<dbReference type="AlphaFoldDB" id="A0A8J5HYV9"/>
<dbReference type="Gene3D" id="1.10.1410.10">
    <property type="match status" value="2"/>
</dbReference>